<evidence type="ECO:0000313" key="2">
    <source>
        <dbReference type="EMBL" id="SEL05867.1"/>
    </source>
</evidence>
<reference evidence="3" key="1">
    <citation type="submission" date="2016-10" db="EMBL/GenBank/DDBJ databases">
        <authorList>
            <person name="Varghese N."/>
            <person name="Submissions S."/>
        </authorList>
    </citation>
    <scope>NUCLEOTIDE SEQUENCE [LARGE SCALE GENOMIC DNA]</scope>
    <source>
        <strain evidence="3">CGMCC 1.9127</strain>
    </source>
</reference>
<dbReference type="STRING" id="641665.GCA_002104455_03096"/>
<sequence>MPLKKAIHLMLVTLLMSSLLFTANASSAESQTSQGMACEILYAAHPHYKAVQAVGENRLKQTTSLSFQETAAFSQAFMPLTQDIINSLVAANGSDIKVFEQALVIGGYEGESVTSVAIKTQVFNAAGHEKLLKLAAHIGYVYAQDSTLVMCEGNVYDVDKNWLALKSINIKDRGKSVFFEEKNVPIFFGMMIGAFNSPENVGFTFYKDAKVFSTLAGSANASKELAVVKKLASWLNELSNGDIELAIVTKDSWVFFPHNDWQAAPLGQSYKSYMAQESIAGLDLKRQRFLKGIDQFMQQKASRKYE</sequence>
<feature type="signal peptide" evidence="1">
    <location>
        <begin position="1"/>
        <end position="28"/>
    </location>
</feature>
<gene>
    <name evidence="2" type="ORF">SAMN05216262_10580</name>
</gene>
<dbReference type="Proteomes" id="UP000199297">
    <property type="component" value="Unassembled WGS sequence"/>
</dbReference>
<organism evidence="2 3">
    <name type="scientific">Colwellia chukchiensis</name>
    <dbReference type="NCBI Taxonomy" id="641665"/>
    <lineage>
        <taxon>Bacteria</taxon>
        <taxon>Pseudomonadati</taxon>
        <taxon>Pseudomonadota</taxon>
        <taxon>Gammaproteobacteria</taxon>
        <taxon>Alteromonadales</taxon>
        <taxon>Colwelliaceae</taxon>
        <taxon>Colwellia</taxon>
    </lineage>
</organism>
<proteinExistence type="predicted"/>
<dbReference type="AlphaFoldDB" id="A0A1H7M5L4"/>
<protein>
    <submittedName>
        <fullName evidence="2">Uncharacterized protein</fullName>
    </submittedName>
</protein>
<accession>A0A1H7M5L4</accession>
<dbReference type="EMBL" id="FOBI01000005">
    <property type="protein sequence ID" value="SEL05867.1"/>
    <property type="molecule type" value="Genomic_DNA"/>
</dbReference>
<evidence type="ECO:0000313" key="3">
    <source>
        <dbReference type="Proteomes" id="UP000199297"/>
    </source>
</evidence>
<name>A0A1H7M5L4_9GAMM</name>
<keyword evidence="1" id="KW-0732">Signal</keyword>
<dbReference type="OrthoDB" id="6411521at2"/>
<feature type="chain" id="PRO_5011479950" evidence="1">
    <location>
        <begin position="29"/>
        <end position="306"/>
    </location>
</feature>
<evidence type="ECO:0000256" key="1">
    <source>
        <dbReference type="SAM" id="SignalP"/>
    </source>
</evidence>
<keyword evidence="3" id="KW-1185">Reference proteome</keyword>
<dbReference type="RefSeq" id="WP_085284611.1">
    <property type="nucleotide sequence ID" value="NZ_FOBI01000005.1"/>
</dbReference>